<dbReference type="GeneID" id="98178703"/>
<gene>
    <name evidence="1" type="ORF">MFIFM68171_07960</name>
</gene>
<evidence type="ECO:0000313" key="1">
    <source>
        <dbReference type="EMBL" id="GAB1317750.1"/>
    </source>
</evidence>
<dbReference type="PANTHER" id="PTHR47582:SF1">
    <property type="entry name" value="P450, PUTATIVE (EUROFUNG)-RELATED"/>
    <property type="match status" value="1"/>
</dbReference>
<sequence>MCYPHPIQFIGPVIEMRWKRSRFPVYMKAKFPTPIYTIRVPGKRFYFVNSIPLITTVQRHSRILSFDPPIVQGVRSILGVSQTTVDIMNRDVAAGGEDSFLFRLNKAVHSSLSAGRALGVLSENAVRLLEYSLSELAAKGPTVVKMYDWVRRTVMVATTDSVFGPRNPFHDEKKHRGLDPIRDERYAVVGTRCAPRVGYQTDASEFVRRRISFYLQEGVPIKDISRLAVADNIAFSSNMIPTQFWLLYHIFSDPTVLADCRAEVEKAHQDPNNWGDNHSVVRYKRFIQEPGMILRFDVLPVCVKWPRMTVENSSQIAAVDQLDHDVEIEFKPCQNVSQAGWAAEFSA</sequence>
<comment type="caution">
    <text evidence="1">The sequence shown here is derived from an EMBL/GenBank/DDBJ whole genome shotgun (WGS) entry which is preliminary data.</text>
</comment>
<dbReference type="InterPro" id="IPR053007">
    <property type="entry name" value="CYP450_monoxygenase_sec-met"/>
</dbReference>
<dbReference type="Proteomes" id="UP001628179">
    <property type="component" value="Unassembled WGS sequence"/>
</dbReference>
<dbReference type="EMBL" id="BAAFSV010000004">
    <property type="protein sequence ID" value="GAB1317750.1"/>
    <property type="molecule type" value="Genomic_DNA"/>
</dbReference>
<keyword evidence="2" id="KW-1185">Reference proteome</keyword>
<dbReference type="PANTHER" id="PTHR47582">
    <property type="entry name" value="P450, PUTATIVE (EUROFUNG)-RELATED"/>
    <property type="match status" value="1"/>
</dbReference>
<organism evidence="1 2">
    <name type="scientific">Madurella fahalii</name>
    <dbReference type="NCBI Taxonomy" id="1157608"/>
    <lineage>
        <taxon>Eukaryota</taxon>
        <taxon>Fungi</taxon>
        <taxon>Dikarya</taxon>
        <taxon>Ascomycota</taxon>
        <taxon>Pezizomycotina</taxon>
        <taxon>Sordariomycetes</taxon>
        <taxon>Sordariomycetidae</taxon>
        <taxon>Sordariales</taxon>
        <taxon>Sordariales incertae sedis</taxon>
        <taxon>Madurella</taxon>
    </lineage>
</organism>
<proteinExistence type="predicted"/>
<evidence type="ECO:0008006" key="3">
    <source>
        <dbReference type="Google" id="ProtNLM"/>
    </source>
</evidence>
<protein>
    <recommendedName>
        <fullName evidence="3">Cytochrome P450</fullName>
    </recommendedName>
</protein>
<evidence type="ECO:0000313" key="2">
    <source>
        <dbReference type="Proteomes" id="UP001628179"/>
    </source>
</evidence>
<reference evidence="1 2" key="1">
    <citation type="submission" date="2024-09" db="EMBL/GenBank/DDBJ databases">
        <title>Itraconazole resistance in Madurella fahalii resulting from another homologue of gene encoding cytochrome P450 14-alpha sterol demethylase (CYP51).</title>
        <authorList>
            <person name="Yoshioka I."/>
            <person name="Fahal A.H."/>
            <person name="Kaneko S."/>
            <person name="Yaguchi T."/>
        </authorList>
    </citation>
    <scope>NUCLEOTIDE SEQUENCE [LARGE SCALE GENOMIC DNA]</scope>
    <source>
        <strain evidence="1 2">IFM 68171</strain>
    </source>
</reference>
<dbReference type="Gene3D" id="1.10.630.10">
    <property type="entry name" value="Cytochrome P450"/>
    <property type="match status" value="1"/>
</dbReference>
<dbReference type="SUPFAM" id="SSF48264">
    <property type="entry name" value="Cytochrome P450"/>
    <property type="match status" value="1"/>
</dbReference>
<dbReference type="RefSeq" id="XP_070919481.1">
    <property type="nucleotide sequence ID" value="XM_071063380.1"/>
</dbReference>
<name>A0ABQ0GJ13_9PEZI</name>
<accession>A0ABQ0GJ13</accession>
<dbReference type="InterPro" id="IPR036396">
    <property type="entry name" value="Cyt_P450_sf"/>
</dbReference>